<dbReference type="InterPro" id="IPR009799">
    <property type="entry name" value="EthD_dom"/>
</dbReference>
<keyword evidence="3" id="KW-1185">Reference proteome</keyword>
<dbReference type="SUPFAM" id="SSF54909">
    <property type="entry name" value="Dimeric alpha+beta barrel"/>
    <property type="match status" value="1"/>
</dbReference>
<protein>
    <submittedName>
        <fullName evidence="2">EthD domain-containing protein</fullName>
    </submittedName>
</protein>
<feature type="domain" description="EthD" evidence="1">
    <location>
        <begin position="132"/>
        <end position="188"/>
    </location>
</feature>
<dbReference type="Pfam" id="PF07110">
    <property type="entry name" value="EthD"/>
    <property type="match status" value="1"/>
</dbReference>
<gene>
    <name evidence="2" type="ORF">NYF23_04325</name>
</gene>
<evidence type="ECO:0000313" key="2">
    <source>
        <dbReference type="EMBL" id="UVW35840.1"/>
    </source>
</evidence>
<dbReference type="Gene3D" id="3.30.70.100">
    <property type="match status" value="1"/>
</dbReference>
<dbReference type="EMBL" id="CP103416">
    <property type="protein sequence ID" value="UVW35840.1"/>
    <property type="molecule type" value="Genomic_DNA"/>
</dbReference>
<sequence>MSIKPMTYNLKYLFEQLPSTNITDLEALLKQHWHLHGTERSIVSAHLAIEDSAVAHGSRWRRPRAGNRLKALLSLQVQIEVLEIEQLVPPWPLLAAYVVDTAVVISPPRAKQAAALQRTPGSLQVCLFRLRSDMAKEDALDYWRQEHAAIACATQSTFGYRQHVITSTETNVGAKYDGLVEEYFPDAALTNAEIFFNSKNPQQLSEHIAQLTASSSTFIDMTSLLVNHLSEYRINLTPCH</sequence>
<proteinExistence type="predicted"/>
<name>A0ABY5TQ30_9GAMM</name>
<organism evidence="2 3">
    <name type="scientific">SAR92 clade bacterium H455</name>
    <dbReference type="NCBI Taxonomy" id="2974818"/>
    <lineage>
        <taxon>Bacteria</taxon>
        <taxon>Pseudomonadati</taxon>
        <taxon>Pseudomonadota</taxon>
        <taxon>Gammaproteobacteria</taxon>
        <taxon>Cellvibrionales</taxon>
        <taxon>Porticoccaceae</taxon>
        <taxon>SAR92 clade</taxon>
    </lineage>
</organism>
<accession>A0ABY5TQ30</accession>
<dbReference type="InterPro" id="IPR011008">
    <property type="entry name" value="Dimeric_a/b-barrel"/>
</dbReference>
<reference evidence="2" key="1">
    <citation type="submission" date="2022-08" db="EMBL/GenBank/DDBJ databases">
        <title>Catabolic pathway analysis in culturable SAR92 clade bacteria reveals their overlooked roles in DMSP degradation in coastal seas.</title>
        <authorList>
            <person name="He X."/>
            <person name="Zhang X."/>
            <person name="Zhang Y."/>
        </authorList>
    </citation>
    <scope>NUCLEOTIDE SEQUENCE</scope>
    <source>
        <strain evidence="2">H455</strain>
    </source>
</reference>
<evidence type="ECO:0000259" key="1">
    <source>
        <dbReference type="Pfam" id="PF07110"/>
    </source>
</evidence>
<dbReference type="Proteomes" id="UP001059934">
    <property type="component" value="Chromosome"/>
</dbReference>
<evidence type="ECO:0000313" key="3">
    <source>
        <dbReference type="Proteomes" id="UP001059934"/>
    </source>
</evidence>